<evidence type="ECO:0000313" key="2">
    <source>
        <dbReference type="EMBL" id="BDV33617.1"/>
    </source>
</evidence>
<dbReference type="Pfam" id="PF11188">
    <property type="entry name" value="DUF2975"/>
    <property type="match status" value="1"/>
</dbReference>
<evidence type="ECO:0000256" key="1">
    <source>
        <dbReference type="SAM" id="Phobius"/>
    </source>
</evidence>
<keyword evidence="3" id="KW-1185">Reference proteome</keyword>
<dbReference type="RefSeq" id="WP_202073880.1">
    <property type="nucleotide sequence ID" value="NZ_AP027142.1"/>
</dbReference>
<proteinExistence type="predicted"/>
<keyword evidence="1" id="KW-0472">Membrane</keyword>
<feature type="transmembrane region" description="Helical" evidence="1">
    <location>
        <begin position="119"/>
        <end position="142"/>
    </location>
</feature>
<evidence type="ECO:0008006" key="4">
    <source>
        <dbReference type="Google" id="ProtNLM"/>
    </source>
</evidence>
<sequence>MTDTIALISPANPRLSTLRAKIGWLCQTIRLLAMSYALLLLWVFCDAWATRAPYETRAMELFKLDVSAASATQWNAVLAMSLALWLCVAALTFSIWRLFSIYLAGEVFSLEAAVWLRRIGIAGLVAIVADFVERSAVIYTLAMHLPASAKTKHIFIGSEDIVHIILVLMLLALAHIQKTAADIADENAQIV</sequence>
<evidence type="ECO:0000313" key="3">
    <source>
        <dbReference type="Proteomes" id="UP001317629"/>
    </source>
</evidence>
<feature type="transmembrane region" description="Helical" evidence="1">
    <location>
        <begin position="74"/>
        <end position="99"/>
    </location>
</feature>
<protein>
    <recommendedName>
        <fullName evidence="4">DUF2975 domain-containing protein</fullName>
    </recommendedName>
</protein>
<organism evidence="2 3">
    <name type="scientific">Methylocystis iwaonis</name>
    <dbReference type="NCBI Taxonomy" id="2885079"/>
    <lineage>
        <taxon>Bacteria</taxon>
        <taxon>Pseudomonadati</taxon>
        <taxon>Pseudomonadota</taxon>
        <taxon>Alphaproteobacteria</taxon>
        <taxon>Hyphomicrobiales</taxon>
        <taxon>Methylocystaceae</taxon>
        <taxon>Methylocystis</taxon>
    </lineage>
</organism>
<dbReference type="EMBL" id="AP027142">
    <property type="protein sequence ID" value="BDV33617.1"/>
    <property type="molecule type" value="Genomic_DNA"/>
</dbReference>
<keyword evidence="1" id="KW-1133">Transmembrane helix</keyword>
<gene>
    <name evidence="2" type="ORF">SS37A_11460</name>
</gene>
<dbReference type="InterPro" id="IPR021354">
    <property type="entry name" value="DUF2975"/>
</dbReference>
<keyword evidence="1" id="KW-0812">Transmembrane</keyword>
<name>A0ABM8E6M4_9HYPH</name>
<feature type="transmembrane region" description="Helical" evidence="1">
    <location>
        <begin position="31"/>
        <end position="54"/>
    </location>
</feature>
<dbReference type="Proteomes" id="UP001317629">
    <property type="component" value="Chromosome"/>
</dbReference>
<accession>A0ABM8E6M4</accession>
<feature type="transmembrane region" description="Helical" evidence="1">
    <location>
        <begin position="154"/>
        <end position="174"/>
    </location>
</feature>
<reference evidence="2 3" key="1">
    <citation type="journal article" date="2023" name="Int. J. Syst. Evol. Microbiol.">
        <title>Methylocystis iwaonis sp. nov., a type II methane-oxidizing bacterium from surface soil of a rice paddy field in Japan, and emended description of the genus Methylocystis (ex Whittenbury et al. 1970) Bowman et al. 1993.</title>
        <authorList>
            <person name="Kaise H."/>
            <person name="Sawadogo J.B."/>
            <person name="Alam M.S."/>
            <person name="Ueno C."/>
            <person name="Dianou D."/>
            <person name="Shinjo R."/>
            <person name="Asakawa S."/>
        </authorList>
    </citation>
    <scope>NUCLEOTIDE SEQUENCE [LARGE SCALE GENOMIC DNA]</scope>
    <source>
        <strain evidence="2 3">SS37A-Re</strain>
    </source>
</reference>